<evidence type="ECO:0000259" key="1">
    <source>
        <dbReference type="Pfam" id="PF12417"/>
    </source>
</evidence>
<evidence type="ECO:0000313" key="2">
    <source>
        <dbReference type="EMBL" id="KAF8903877.1"/>
    </source>
</evidence>
<comment type="caution">
    <text evidence="2">The sequence shown here is derived from an EMBL/GenBank/DDBJ whole genome shotgun (WGS) entry which is preliminary data.</text>
</comment>
<dbReference type="Pfam" id="PF12417">
    <property type="entry name" value="DUF3669"/>
    <property type="match status" value="1"/>
</dbReference>
<name>A0A9P5NSJ6_GYMJU</name>
<dbReference type="Proteomes" id="UP000724874">
    <property type="component" value="Unassembled WGS sequence"/>
</dbReference>
<gene>
    <name evidence="2" type="ORF">CPB84DRAFT_1773605</name>
</gene>
<evidence type="ECO:0000313" key="3">
    <source>
        <dbReference type="Proteomes" id="UP000724874"/>
    </source>
</evidence>
<dbReference type="EMBL" id="JADNYJ010000028">
    <property type="protein sequence ID" value="KAF8903877.1"/>
    <property type="molecule type" value="Genomic_DNA"/>
</dbReference>
<protein>
    <recommendedName>
        <fullName evidence="1">DUF3669 domain-containing protein</fullName>
    </recommendedName>
</protein>
<accession>A0A9P5NSJ6</accession>
<feature type="domain" description="DUF3669" evidence="1">
    <location>
        <begin position="235"/>
        <end position="287"/>
    </location>
</feature>
<keyword evidence="3" id="KW-1185">Reference proteome</keyword>
<organism evidence="2 3">
    <name type="scientific">Gymnopilus junonius</name>
    <name type="common">Spectacular rustgill mushroom</name>
    <name type="synonym">Gymnopilus spectabilis subsp. junonius</name>
    <dbReference type="NCBI Taxonomy" id="109634"/>
    <lineage>
        <taxon>Eukaryota</taxon>
        <taxon>Fungi</taxon>
        <taxon>Dikarya</taxon>
        <taxon>Basidiomycota</taxon>
        <taxon>Agaricomycotina</taxon>
        <taxon>Agaricomycetes</taxon>
        <taxon>Agaricomycetidae</taxon>
        <taxon>Agaricales</taxon>
        <taxon>Agaricineae</taxon>
        <taxon>Hymenogastraceae</taxon>
        <taxon>Gymnopilus</taxon>
    </lineage>
</organism>
<dbReference type="OrthoDB" id="2993351at2759"/>
<reference evidence="2" key="1">
    <citation type="submission" date="2020-11" db="EMBL/GenBank/DDBJ databases">
        <authorList>
            <consortium name="DOE Joint Genome Institute"/>
            <person name="Ahrendt S."/>
            <person name="Riley R."/>
            <person name="Andreopoulos W."/>
            <person name="LaButti K."/>
            <person name="Pangilinan J."/>
            <person name="Ruiz-duenas F.J."/>
            <person name="Barrasa J.M."/>
            <person name="Sanchez-Garcia M."/>
            <person name="Camarero S."/>
            <person name="Miyauchi S."/>
            <person name="Serrano A."/>
            <person name="Linde D."/>
            <person name="Babiker R."/>
            <person name="Drula E."/>
            <person name="Ayuso-Fernandez I."/>
            <person name="Pacheco R."/>
            <person name="Padilla G."/>
            <person name="Ferreira P."/>
            <person name="Barriuso J."/>
            <person name="Kellner H."/>
            <person name="Castanera R."/>
            <person name="Alfaro M."/>
            <person name="Ramirez L."/>
            <person name="Pisabarro A.G."/>
            <person name="Kuo A."/>
            <person name="Tritt A."/>
            <person name="Lipzen A."/>
            <person name="He G."/>
            <person name="Yan M."/>
            <person name="Ng V."/>
            <person name="Cullen D."/>
            <person name="Martin F."/>
            <person name="Rosso M.-N."/>
            <person name="Henrissat B."/>
            <person name="Hibbett D."/>
            <person name="Martinez A.T."/>
            <person name="Grigoriev I.V."/>
        </authorList>
    </citation>
    <scope>NUCLEOTIDE SEQUENCE</scope>
    <source>
        <strain evidence="2">AH 44721</strain>
    </source>
</reference>
<proteinExistence type="predicted"/>
<dbReference type="PANTHER" id="PTHR40780:SF2">
    <property type="entry name" value="DUF3669 DOMAIN-CONTAINING PROTEIN"/>
    <property type="match status" value="1"/>
</dbReference>
<dbReference type="AlphaFoldDB" id="A0A9P5NSJ6"/>
<dbReference type="PANTHER" id="PTHR40780">
    <property type="entry name" value="DUF3669 DOMAIN-CONTAINING PROTEIN"/>
    <property type="match status" value="1"/>
</dbReference>
<sequence length="314" mass="35096">MAHTTPSNDSSLEVTIPVRIGSGSFATVFASPGRPLVFKVAHVVENTPQVEKEFNSLHSVYNLCNSDSIFAIPRALAFYDPQTENLLFFPPSPGRGRLRDARRPFNFEFFAGLPSRACYVMDRASPLPLRIAQVVLAKFYSDRARASDAPVPLMCRLYFGKELRPSAFVNSNNFPIDVTRYDALRLERQDELMSKEEVASGMGEMLSGIHWNAGYDARDIEFVMAGSPEAATVRLYVIDFNQMRPFDKSSGDVAELADAFFSNDPYYPRPAQNAPLYIAFKEMYLSSCPSELRARATLFLQTIEARQAARGEAV</sequence>
<dbReference type="InterPro" id="IPR022137">
    <property type="entry name" value="Znf_prot_DUF3669"/>
</dbReference>